<accession>A0A9N9A6C6</accession>
<gene>
    <name evidence="2" type="ORF">DERYTH_LOCUS3759</name>
</gene>
<dbReference type="AlphaFoldDB" id="A0A9N9A6C6"/>
<protein>
    <submittedName>
        <fullName evidence="2">15186_t:CDS:1</fullName>
    </submittedName>
</protein>
<dbReference type="OrthoDB" id="2438528at2759"/>
<evidence type="ECO:0000313" key="2">
    <source>
        <dbReference type="EMBL" id="CAG8518687.1"/>
    </source>
</evidence>
<organism evidence="2 3">
    <name type="scientific">Dentiscutata erythropus</name>
    <dbReference type="NCBI Taxonomy" id="1348616"/>
    <lineage>
        <taxon>Eukaryota</taxon>
        <taxon>Fungi</taxon>
        <taxon>Fungi incertae sedis</taxon>
        <taxon>Mucoromycota</taxon>
        <taxon>Glomeromycotina</taxon>
        <taxon>Glomeromycetes</taxon>
        <taxon>Diversisporales</taxon>
        <taxon>Gigasporaceae</taxon>
        <taxon>Dentiscutata</taxon>
    </lineage>
</organism>
<dbReference type="EMBL" id="CAJVPY010001362">
    <property type="protein sequence ID" value="CAG8518687.1"/>
    <property type="molecule type" value="Genomic_DNA"/>
</dbReference>
<evidence type="ECO:0000256" key="1">
    <source>
        <dbReference type="SAM" id="MobiDB-lite"/>
    </source>
</evidence>
<evidence type="ECO:0000313" key="3">
    <source>
        <dbReference type="Proteomes" id="UP000789405"/>
    </source>
</evidence>
<proteinExistence type="predicted"/>
<feature type="region of interest" description="Disordered" evidence="1">
    <location>
        <begin position="1"/>
        <end position="21"/>
    </location>
</feature>
<name>A0A9N9A6C6_9GLOM</name>
<feature type="compositionally biased region" description="Basic and acidic residues" evidence="1">
    <location>
        <begin position="1"/>
        <end position="11"/>
    </location>
</feature>
<keyword evidence="3" id="KW-1185">Reference proteome</keyword>
<sequence length="108" mass="12347">MPHIIVEKENNESGGNYKGSSELVRNCEDLNELVVNCEDSNESGGSCEESNESGRNCEESNELVRIHDESERSDQFFCKNDLILDFGDENFDEYYNNSEVESYSNSWV</sequence>
<reference evidence="2" key="1">
    <citation type="submission" date="2021-06" db="EMBL/GenBank/DDBJ databases">
        <authorList>
            <person name="Kallberg Y."/>
            <person name="Tangrot J."/>
            <person name="Rosling A."/>
        </authorList>
    </citation>
    <scope>NUCLEOTIDE SEQUENCE</scope>
    <source>
        <strain evidence="2">MA453B</strain>
    </source>
</reference>
<comment type="caution">
    <text evidence="2">The sequence shown here is derived from an EMBL/GenBank/DDBJ whole genome shotgun (WGS) entry which is preliminary data.</text>
</comment>
<dbReference type="Proteomes" id="UP000789405">
    <property type="component" value="Unassembled WGS sequence"/>
</dbReference>